<dbReference type="InterPro" id="IPR003609">
    <property type="entry name" value="Pan_app"/>
</dbReference>
<keyword evidence="5" id="KW-1185">Reference proteome</keyword>
<feature type="domain" description="Apple" evidence="3">
    <location>
        <begin position="89"/>
        <end position="160"/>
    </location>
</feature>
<protein>
    <recommendedName>
        <fullName evidence="3">Apple domain-containing protein</fullName>
    </recommendedName>
</protein>
<evidence type="ECO:0000313" key="4">
    <source>
        <dbReference type="EMBL" id="RDK42375.1"/>
    </source>
</evidence>
<feature type="chain" id="PRO_5017017759" description="Apple domain-containing protein" evidence="2">
    <location>
        <begin position="24"/>
        <end position="485"/>
    </location>
</feature>
<dbReference type="AlphaFoldDB" id="A0A370PJK5"/>
<dbReference type="EMBL" id="KZ851853">
    <property type="protein sequence ID" value="RDK42375.1"/>
    <property type="molecule type" value="Genomic_DNA"/>
</dbReference>
<evidence type="ECO:0000256" key="2">
    <source>
        <dbReference type="SAM" id="SignalP"/>
    </source>
</evidence>
<feature type="region of interest" description="Disordered" evidence="1">
    <location>
        <begin position="324"/>
        <end position="374"/>
    </location>
</feature>
<dbReference type="PROSITE" id="PS50948">
    <property type="entry name" value="PAN"/>
    <property type="match status" value="1"/>
</dbReference>
<sequence length="485" mass="49382">MGRLIAQALAVLVSLAHLNVALTVQPEAAASVSVVTWTSTYADTVTSTITSTSALTTTATTCAAKTYADPFCTSDGAWSLAGNWFQQWCSGVSLEGGTTISSANYASLYACELLCYQSQTVCNGVNYNTANHACYLLTGSLTATSAASYRAAMRFTTNPCTVTETSISTGVSTETSTVLSVATYTSIITILDTSFTQTSSASTVPSATFPVSVSNSAPAMSGTRAISLGTTTPSSTSTSTLVIPSSSVSVSASVADSSSSITTGKPSMPNQPSAAANSSSAIRPSSSHSPSSGNGFTYTPSSMPAVSTTSRSIIASSSASSLLHSSSSVPIQPSSQYTVSSSSTHTLPSPKSSEISQSSTSVSYKPSSPKNSIIPTISQSAINTNRSNLSDSSPASAGLPTTSTLLTTQIRTVTSCPGSVTDCPARGKTTFLTTETITVGTTICHVTAAMASPTSLQPAHDVHTETLTVYVTNIVTISSCGFGDY</sequence>
<dbReference type="Pfam" id="PF00024">
    <property type="entry name" value="PAN_1"/>
    <property type="match status" value="1"/>
</dbReference>
<evidence type="ECO:0000259" key="3">
    <source>
        <dbReference type="PROSITE" id="PS50948"/>
    </source>
</evidence>
<dbReference type="Proteomes" id="UP000254937">
    <property type="component" value="Unassembled WGS sequence"/>
</dbReference>
<feature type="signal peptide" evidence="2">
    <location>
        <begin position="1"/>
        <end position="23"/>
    </location>
</feature>
<proteinExistence type="predicted"/>
<evidence type="ECO:0000313" key="5">
    <source>
        <dbReference type="Proteomes" id="UP000254937"/>
    </source>
</evidence>
<evidence type="ECO:0000256" key="1">
    <source>
        <dbReference type="SAM" id="MobiDB-lite"/>
    </source>
</evidence>
<keyword evidence="2" id="KW-0732">Signal</keyword>
<feature type="compositionally biased region" description="Polar residues" evidence="1">
    <location>
        <begin position="293"/>
        <end position="304"/>
    </location>
</feature>
<feature type="region of interest" description="Disordered" evidence="1">
    <location>
        <begin position="257"/>
        <end position="304"/>
    </location>
</feature>
<feature type="compositionally biased region" description="Low complexity" evidence="1">
    <location>
        <begin position="324"/>
        <end position="368"/>
    </location>
</feature>
<organism evidence="4 5">
    <name type="scientific">Aspergillus phoenicis ATCC 13157</name>
    <dbReference type="NCBI Taxonomy" id="1353007"/>
    <lineage>
        <taxon>Eukaryota</taxon>
        <taxon>Fungi</taxon>
        <taxon>Dikarya</taxon>
        <taxon>Ascomycota</taxon>
        <taxon>Pezizomycotina</taxon>
        <taxon>Eurotiomycetes</taxon>
        <taxon>Eurotiomycetidae</taxon>
        <taxon>Eurotiales</taxon>
        <taxon>Aspergillaceae</taxon>
        <taxon>Aspergillus</taxon>
    </lineage>
</organism>
<gene>
    <name evidence="4" type="ORF">M752DRAFT_276304</name>
</gene>
<reference evidence="4 5" key="1">
    <citation type="submission" date="2018-07" db="EMBL/GenBank/DDBJ databases">
        <title>Section-level genome sequencing of Aspergillus section Nigri to investigate inter- and intra-species variation.</title>
        <authorList>
            <consortium name="DOE Joint Genome Institute"/>
            <person name="Vesth T.C."/>
            <person name="Nybo J.L."/>
            <person name="Theobald S."/>
            <person name="Frisvad J.C."/>
            <person name="Larsen T.O."/>
            <person name="Nielsen K.F."/>
            <person name="Hoof J.B."/>
            <person name="Brandl J."/>
            <person name="Salamov A."/>
            <person name="Riley R."/>
            <person name="Gladden J.M."/>
            <person name="Phatale P."/>
            <person name="Nielsen M.T."/>
            <person name="Lyhne E.K."/>
            <person name="Kogle M.E."/>
            <person name="Strasser K."/>
            <person name="McDonnell E."/>
            <person name="Barry K."/>
            <person name="Clum A."/>
            <person name="Chen C."/>
            <person name="Nolan M."/>
            <person name="Sandor L."/>
            <person name="Kuo A."/>
            <person name="Lipzen A."/>
            <person name="Hainaut M."/>
            <person name="Drula E."/>
            <person name="Tsang A."/>
            <person name="Magnuson J.K."/>
            <person name="Henrissat B."/>
            <person name="Wiebenga A."/>
            <person name="Simmons B.A."/>
            <person name="Makela M.R."/>
            <person name="De vries R.P."/>
            <person name="Grigoriev I.V."/>
            <person name="Mortensen U.H."/>
            <person name="Baker S.E."/>
            <person name="Andersen M.R."/>
        </authorList>
    </citation>
    <scope>NUCLEOTIDE SEQUENCE [LARGE SCALE GENOMIC DNA]</scope>
    <source>
        <strain evidence="4 5">ATCC 13157</strain>
    </source>
</reference>
<accession>A0A370PJK5</accession>
<feature type="compositionally biased region" description="Low complexity" evidence="1">
    <location>
        <begin position="257"/>
        <end position="292"/>
    </location>
</feature>
<name>A0A370PJK5_ASPPH</name>